<dbReference type="RefSeq" id="WP_143342558.1">
    <property type="nucleotide sequence ID" value="NZ_JAGIOO010000001.1"/>
</dbReference>
<proteinExistence type="predicted"/>
<sequence>MFEQQSRQREDVQSSFQKLLTDHVTLMAELHDAYSEPDTRVAVYHHGKIRDTSESRVPANRFGFVVTDHYDTSGHRHQLRELLTRIRESRDIDLVITYEVYHSRLQTSAAEELLQTIEYYVPVIRADINTLRASQYVTAPAI</sequence>
<comment type="caution">
    <text evidence="1">The sequence shown here is derived from an EMBL/GenBank/DDBJ whole genome shotgun (WGS) entry which is preliminary data.</text>
</comment>
<evidence type="ECO:0000313" key="1">
    <source>
        <dbReference type="EMBL" id="MBP2476616.1"/>
    </source>
</evidence>
<organism evidence="1 2">
    <name type="scientific">Crossiella equi</name>
    <dbReference type="NCBI Taxonomy" id="130796"/>
    <lineage>
        <taxon>Bacteria</taxon>
        <taxon>Bacillati</taxon>
        <taxon>Actinomycetota</taxon>
        <taxon>Actinomycetes</taxon>
        <taxon>Pseudonocardiales</taxon>
        <taxon>Pseudonocardiaceae</taxon>
        <taxon>Crossiella</taxon>
    </lineage>
</organism>
<evidence type="ECO:0000313" key="2">
    <source>
        <dbReference type="Proteomes" id="UP001519363"/>
    </source>
</evidence>
<dbReference type="Proteomes" id="UP001519363">
    <property type="component" value="Unassembled WGS sequence"/>
</dbReference>
<reference evidence="1 2" key="1">
    <citation type="submission" date="2021-03" db="EMBL/GenBank/DDBJ databases">
        <title>Sequencing the genomes of 1000 actinobacteria strains.</title>
        <authorList>
            <person name="Klenk H.-P."/>
        </authorList>
    </citation>
    <scope>NUCLEOTIDE SEQUENCE [LARGE SCALE GENOMIC DNA]</scope>
    <source>
        <strain evidence="1 2">DSM 44580</strain>
    </source>
</reference>
<name>A0ABS5AJP9_9PSEU</name>
<accession>A0ABS5AJP9</accession>
<dbReference type="EMBL" id="JAGIOO010000001">
    <property type="protein sequence ID" value="MBP2476616.1"/>
    <property type="molecule type" value="Genomic_DNA"/>
</dbReference>
<protein>
    <submittedName>
        <fullName evidence="1">Uncharacterized protein</fullName>
    </submittedName>
</protein>
<gene>
    <name evidence="1" type="ORF">JOF53_005488</name>
</gene>
<keyword evidence="2" id="KW-1185">Reference proteome</keyword>